<evidence type="ECO:0000313" key="2">
    <source>
        <dbReference type="Proteomes" id="UP000693946"/>
    </source>
</evidence>
<protein>
    <submittedName>
        <fullName evidence="1">Uncharacterized protein</fullName>
    </submittedName>
</protein>
<organism evidence="1 2">
    <name type="scientific">Solea senegalensis</name>
    <name type="common">Senegalese sole</name>
    <dbReference type="NCBI Taxonomy" id="28829"/>
    <lineage>
        <taxon>Eukaryota</taxon>
        <taxon>Metazoa</taxon>
        <taxon>Chordata</taxon>
        <taxon>Craniata</taxon>
        <taxon>Vertebrata</taxon>
        <taxon>Euteleostomi</taxon>
        <taxon>Actinopterygii</taxon>
        <taxon>Neopterygii</taxon>
        <taxon>Teleostei</taxon>
        <taxon>Neoteleostei</taxon>
        <taxon>Acanthomorphata</taxon>
        <taxon>Carangaria</taxon>
        <taxon>Pleuronectiformes</taxon>
        <taxon>Pleuronectoidei</taxon>
        <taxon>Soleidae</taxon>
        <taxon>Solea</taxon>
    </lineage>
</organism>
<gene>
    <name evidence="1" type="ORF">JOB18_049559</name>
</gene>
<comment type="caution">
    <text evidence="1">The sequence shown here is derived from an EMBL/GenBank/DDBJ whole genome shotgun (WGS) entry which is preliminary data.</text>
</comment>
<accession>A0AAV6PUP4</accession>
<evidence type="ECO:0000313" key="1">
    <source>
        <dbReference type="EMBL" id="KAG7476249.1"/>
    </source>
</evidence>
<dbReference type="EMBL" id="JAGKHQ010000021">
    <property type="protein sequence ID" value="KAG7476249.1"/>
    <property type="molecule type" value="Genomic_DNA"/>
</dbReference>
<reference evidence="1 2" key="1">
    <citation type="journal article" date="2021" name="Sci. Rep.">
        <title>Chromosome anchoring in Senegalese sole (Solea senegalensis) reveals sex-associated markers and genome rearrangements in flatfish.</title>
        <authorList>
            <person name="Guerrero-Cozar I."/>
            <person name="Gomez-Garrido J."/>
            <person name="Berbel C."/>
            <person name="Martinez-Blanch J.F."/>
            <person name="Alioto T."/>
            <person name="Claros M.G."/>
            <person name="Gagnaire P.A."/>
            <person name="Manchado M."/>
        </authorList>
    </citation>
    <scope>NUCLEOTIDE SEQUENCE [LARGE SCALE GENOMIC DNA]</scope>
    <source>
        <strain evidence="1">Sse05_10M</strain>
    </source>
</reference>
<proteinExistence type="predicted"/>
<sequence>MGRKERLTVYFQEWSSKWGSKTPKWANFGRRRERTTAPRLCGGDEVEMDRDERRTLR</sequence>
<dbReference type="Proteomes" id="UP000693946">
    <property type="component" value="Linkage Group LG9"/>
</dbReference>
<name>A0AAV6PUP4_SOLSE</name>
<dbReference type="AlphaFoldDB" id="A0AAV6PUP4"/>
<keyword evidence="2" id="KW-1185">Reference proteome</keyword>